<evidence type="ECO:0000313" key="5">
    <source>
        <dbReference type="Proteomes" id="UP001620409"/>
    </source>
</evidence>
<dbReference type="PANTHER" id="PTHR32305:SF15">
    <property type="entry name" value="PROTEIN RHSA-RELATED"/>
    <property type="match status" value="1"/>
</dbReference>
<evidence type="ECO:0000313" key="4">
    <source>
        <dbReference type="EMBL" id="MFK2853191.1"/>
    </source>
</evidence>
<gene>
    <name evidence="4" type="ORF">ISP18_01105</name>
</gene>
<feature type="signal peptide" evidence="2">
    <location>
        <begin position="1"/>
        <end position="24"/>
    </location>
</feature>
<dbReference type="PANTHER" id="PTHR32305">
    <property type="match status" value="1"/>
</dbReference>
<dbReference type="Proteomes" id="UP001620409">
    <property type="component" value="Unassembled WGS sequence"/>
</dbReference>
<dbReference type="Gene3D" id="2.180.10.10">
    <property type="entry name" value="RHS repeat-associated core"/>
    <property type="match status" value="1"/>
</dbReference>
<dbReference type="InterPro" id="IPR050708">
    <property type="entry name" value="T6SS_VgrG/RHS"/>
</dbReference>
<evidence type="ECO:0000256" key="1">
    <source>
        <dbReference type="ARBA" id="ARBA00022737"/>
    </source>
</evidence>
<comment type="caution">
    <text evidence="4">The sequence shown here is derived from an EMBL/GenBank/DDBJ whole genome shotgun (WGS) entry which is preliminary data.</text>
</comment>
<protein>
    <submittedName>
        <fullName evidence="4">RHS repeat-associated core domain-containing protein</fullName>
    </submittedName>
</protein>
<feature type="chain" id="PRO_5046953234" evidence="2">
    <location>
        <begin position="25"/>
        <end position="310"/>
    </location>
</feature>
<keyword evidence="5" id="KW-1185">Reference proteome</keyword>
<organism evidence="4 5">
    <name type="scientific">Dyella humi</name>
    <dbReference type="NCBI Taxonomy" id="1770547"/>
    <lineage>
        <taxon>Bacteria</taxon>
        <taxon>Pseudomonadati</taxon>
        <taxon>Pseudomonadota</taxon>
        <taxon>Gammaproteobacteria</taxon>
        <taxon>Lysobacterales</taxon>
        <taxon>Rhodanobacteraceae</taxon>
        <taxon>Dyella</taxon>
    </lineage>
</organism>
<name>A0ABW8IDE6_9GAMM</name>
<reference evidence="4 5" key="1">
    <citation type="submission" date="2020-10" db="EMBL/GenBank/DDBJ databases">
        <title>Phylogeny of dyella-like bacteria.</title>
        <authorList>
            <person name="Fu J."/>
        </authorList>
    </citation>
    <scope>NUCLEOTIDE SEQUENCE [LARGE SCALE GENOMIC DNA]</scope>
    <source>
        <strain evidence="4 5">DHG40</strain>
    </source>
</reference>
<keyword evidence="2" id="KW-0732">Signal</keyword>
<evidence type="ECO:0000259" key="3">
    <source>
        <dbReference type="Pfam" id="PF25023"/>
    </source>
</evidence>
<dbReference type="Pfam" id="PF25023">
    <property type="entry name" value="TEN_YD-shell"/>
    <property type="match status" value="1"/>
</dbReference>
<dbReference type="NCBIfam" id="TIGR03696">
    <property type="entry name" value="Rhs_assc_core"/>
    <property type="match status" value="1"/>
</dbReference>
<dbReference type="InterPro" id="IPR022385">
    <property type="entry name" value="Rhs_assc_core"/>
</dbReference>
<accession>A0ABW8IDE6</accession>
<dbReference type="RefSeq" id="WP_380016187.1">
    <property type="nucleotide sequence ID" value="NZ_JADIKI010000021.1"/>
</dbReference>
<keyword evidence="1" id="KW-0677">Repeat</keyword>
<evidence type="ECO:0000256" key="2">
    <source>
        <dbReference type="SAM" id="SignalP"/>
    </source>
</evidence>
<sequence>MVISRVVVGTGCVLALLVSGFAHAQQNGTVTYVYTDPQGTPLAETDAQGNITATFDYTPYGSIAMGTPPNGPGYTGHVDDPETNLIYMQHRYYDPVTGHFLSVDPVVPTAGNTFSFNRYDYVNNNPVDHIDPDGSTCTQTNKTYTCQIDKVVTQQNGKLVTRNATAEDHKTYAGLETALTKAVNAAASSGKTADISFQSGGKTYSFSIAGTSVAQNLAGRIIRADPVESGAMDTQGNTTTVEQAGLQPGRTVVGNAERTQEFYFLHEGIHRSREERNALGWRGLLQMGADQDAHQDSYNAAATSFLGPNQ</sequence>
<dbReference type="EMBL" id="JADIKI010000021">
    <property type="protein sequence ID" value="MFK2853191.1"/>
    <property type="molecule type" value="Genomic_DNA"/>
</dbReference>
<feature type="domain" description="Teneurin-like YD-shell" evidence="3">
    <location>
        <begin position="25"/>
        <end position="127"/>
    </location>
</feature>
<dbReference type="InterPro" id="IPR056823">
    <property type="entry name" value="TEN-like_YD-shell"/>
</dbReference>
<proteinExistence type="predicted"/>